<dbReference type="InterPro" id="IPR009057">
    <property type="entry name" value="Homeodomain-like_sf"/>
</dbReference>
<feature type="domain" description="HTH araC/xylS-type" evidence="4">
    <location>
        <begin position="11"/>
        <end position="109"/>
    </location>
</feature>
<dbReference type="SUPFAM" id="SSF46689">
    <property type="entry name" value="Homeodomain-like"/>
    <property type="match status" value="2"/>
</dbReference>
<dbReference type="GO" id="GO:0043565">
    <property type="term" value="F:sequence-specific DNA binding"/>
    <property type="evidence" value="ECO:0007669"/>
    <property type="project" value="InterPro"/>
</dbReference>
<evidence type="ECO:0000259" key="4">
    <source>
        <dbReference type="PROSITE" id="PS01124"/>
    </source>
</evidence>
<organism evidence="5 6">
    <name type="scientific">Pseudoalteromonas denitrificans DSM 6059</name>
    <dbReference type="NCBI Taxonomy" id="1123010"/>
    <lineage>
        <taxon>Bacteria</taxon>
        <taxon>Pseudomonadati</taxon>
        <taxon>Pseudomonadota</taxon>
        <taxon>Gammaproteobacteria</taxon>
        <taxon>Alteromonadales</taxon>
        <taxon>Pseudoalteromonadaceae</taxon>
        <taxon>Pseudoalteromonas</taxon>
    </lineage>
</organism>
<dbReference type="OrthoDB" id="9783876at2"/>
<dbReference type="SMART" id="SM00342">
    <property type="entry name" value="HTH_ARAC"/>
    <property type="match status" value="1"/>
</dbReference>
<dbReference type="EMBL" id="FOLO01000034">
    <property type="protein sequence ID" value="SFD12965.1"/>
    <property type="molecule type" value="Genomic_DNA"/>
</dbReference>
<sequence length="139" mass="15861">MATNCKLKRLNAGRDHIADNYQAPLSLSGIAKCSYMSPYHFLRVFKDTYGETPNEFLIRLRVEQAKKMLITENFSVSEICEKVGYTSLGSFSSLFLKQVGVAPTLYRRRLWALSTEVYRFPSQAIPACYAYNFLGKLPK</sequence>
<dbReference type="STRING" id="1123010.SAMN02745724_03588"/>
<dbReference type="PANTHER" id="PTHR43280:SF28">
    <property type="entry name" value="HTH-TYPE TRANSCRIPTIONAL ACTIVATOR RHAS"/>
    <property type="match status" value="1"/>
</dbReference>
<dbReference type="GO" id="GO:0003700">
    <property type="term" value="F:DNA-binding transcription factor activity"/>
    <property type="evidence" value="ECO:0007669"/>
    <property type="project" value="InterPro"/>
</dbReference>
<dbReference type="RefSeq" id="WP_091987615.1">
    <property type="nucleotide sequence ID" value="NZ_FOLO01000034.1"/>
</dbReference>
<accession>A0A1I1PT77</accession>
<name>A0A1I1PT77_9GAMM</name>
<evidence type="ECO:0000256" key="1">
    <source>
        <dbReference type="ARBA" id="ARBA00023015"/>
    </source>
</evidence>
<dbReference type="Pfam" id="PF12833">
    <property type="entry name" value="HTH_18"/>
    <property type="match status" value="1"/>
</dbReference>
<keyword evidence="6" id="KW-1185">Reference proteome</keyword>
<evidence type="ECO:0000313" key="6">
    <source>
        <dbReference type="Proteomes" id="UP000198862"/>
    </source>
</evidence>
<dbReference type="AlphaFoldDB" id="A0A1I1PT77"/>
<evidence type="ECO:0000256" key="3">
    <source>
        <dbReference type="ARBA" id="ARBA00023163"/>
    </source>
</evidence>
<keyword evidence="1" id="KW-0805">Transcription regulation</keyword>
<evidence type="ECO:0000313" key="5">
    <source>
        <dbReference type="EMBL" id="SFD12965.1"/>
    </source>
</evidence>
<reference evidence="5 6" key="1">
    <citation type="submission" date="2016-10" db="EMBL/GenBank/DDBJ databases">
        <authorList>
            <person name="de Groot N.N."/>
        </authorList>
    </citation>
    <scope>NUCLEOTIDE SEQUENCE [LARGE SCALE GENOMIC DNA]</scope>
    <source>
        <strain evidence="5 6">DSM 6059</strain>
    </source>
</reference>
<dbReference type="Proteomes" id="UP000198862">
    <property type="component" value="Unassembled WGS sequence"/>
</dbReference>
<dbReference type="Gene3D" id="1.10.10.60">
    <property type="entry name" value="Homeodomain-like"/>
    <property type="match status" value="2"/>
</dbReference>
<dbReference type="PRINTS" id="PR00032">
    <property type="entry name" value="HTHARAC"/>
</dbReference>
<keyword evidence="3" id="KW-0804">Transcription</keyword>
<keyword evidence="2 5" id="KW-0238">DNA-binding</keyword>
<protein>
    <submittedName>
        <fullName evidence="5">AraC-type DNA-binding protein</fullName>
    </submittedName>
</protein>
<dbReference type="InterPro" id="IPR018062">
    <property type="entry name" value="HTH_AraC-typ_CS"/>
</dbReference>
<dbReference type="PROSITE" id="PS01124">
    <property type="entry name" value="HTH_ARAC_FAMILY_2"/>
    <property type="match status" value="1"/>
</dbReference>
<dbReference type="InterPro" id="IPR020449">
    <property type="entry name" value="Tscrpt_reg_AraC-type_HTH"/>
</dbReference>
<evidence type="ECO:0000256" key="2">
    <source>
        <dbReference type="ARBA" id="ARBA00023125"/>
    </source>
</evidence>
<proteinExistence type="predicted"/>
<gene>
    <name evidence="5" type="ORF">SAMN02745724_03588</name>
</gene>
<dbReference type="PANTHER" id="PTHR43280">
    <property type="entry name" value="ARAC-FAMILY TRANSCRIPTIONAL REGULATOR"/>
    <property type="match status" value="1"/>
</dbReference>
<dbReference type="PROSITE" id="PS00041">
    <property type="entry name" value="HTH_ARAC_FAMILY_1"/>
    <property type="match status" value="1"/>
</dbReference>
<dbReference type="InterPro" id="IPR018060">
    <property type="entry name" value="HTH_AraC"/>
</dbReference>